<evidence type="ECO:0000313" key="2">
    <source>
        <dbReference type="EMBL" id="KAL0072101.1"/>
    </source>
</evidence>
<protein>
    <submittedName>
        <fullName evidence="2">Uncharacterized protein</fullName>
    </submittedName>
</protein>
<proteinExistence type="predicted"/>
<feature type="compositionally biased region" description="Polar residues" evidence="1">
    <location>
        <begin position="276"/>
        <end position="285"/>
    </location>
</feature>
<feature type="region of interest" description="Disordered" evidence="1">
    <location>
        <begin position="276"/>
        <end position="328"/>
    </location>
</feature>
<feature type="compositionally biased region" description="Polar residues" evidence="1">
    <location>
        <begin position="166"/>
        <end position="186"/>
    </location>
</feature>
<feature type="region of interest" description="Disordered" evidence="1">
    <location>
        <begin position="531"/>
        <end position="570"/>
    </location>
</feature>
<reference evidence="2 3" key="1">
    <citation type="submission" date="2024-05" db="EMBL/GenBank/DDBJ databases">
        <title>A draft genome resource for the thread blight pathogen Marasmius tenuissimus strain MS-2.</title>
        <authorList>
            <person name="Yulfo-Soto G.E."/>
            <person name="Baruah I.K."/>
            <person name="Amoako-Attah I."/>
            <person name="Bukari Y."/>
            <person name="Meinhardt L.W."/>
            <person name="Bailey B.A."/>
            <person name="Cohen S.P."/>
        </authorList>
    </citation>
    <scope>NUCLEOTIDE SEQUENCE [LARGE SCALE GENOMIC DNA]</scope>
    <source>
        <strain evidence="2 3">MS-2</strain>
    </source>
</reference>
<gene>
    <name evidence="2" type="ORF">AAF712_001024</name>
</gene>
<evidence type="ECO:0000256" key="1">
    <source>
        <dbReference type="SAM" id="MobiDB-lite"/>
    </source>
</evidence>
<name>A0ABR3ADY7_9AGAR</name>
<feature type="compositionally biased region" description="Polar residues" evidence="1">
    <location>
        <begin position="558"/>
        <end position="567"/>
    </location>
</feature>
<keyword evidence="3" id="KW-1185">Reference proteome</keyword>
<dbReference type="Proteomes" id="UP001437256">
    <property type="component" value="Unassembled WGS sequence"/>
</dbReference>
<organism evidence="2 3">
    <name type="scientific">Marasmius tenuissimus</name>
    <dbReference type="NCBI Taxonomy" id="585030"/>
    <lineage>
        <taxon>Eukaryota</taxon>
        <taxon>Fungi</taxon>
        <taxon>Dikarya</taxon>
        <taxon>Basidiomycota</taxon>
        <taxon>Agaricomycotina</taxon>
        <taxon>Agaricomycetes</taxon>
        <taxon>Agaricomycetidae</taxon>
        <taxon>Agaricales</taxon>
        <taxon>Marasmiineae</taxon>
        <taxon>Marasmiaceae</taxon>
        <taxon>Marasmius</taxon>
    </lineage>
</organism>
<sequence>MAPIHSREQLEAMKRVDLQRICKDYGLRANLKTEALIDMILDTSRTTLPRTSSVIIHETDDDEDLGANTRGTELITEETTNTTEEEPPQETLPLQRTRKAKDTQRRLGVGRPIAAGGSGARAVTKSLSVSRSRRAKSSRNVIPVEETIVEEEPEAPKEVEQVPQELTQPDEPSNALSPEVPATTTPTAGAEIERRINETLKPIFKQFESLKAEIEQYKTVQTKISQLQNQATELNECREKVALLTLEVAELRTKASNVECLQAEVRELKETVLQLSNQETRSSSEGDLASGFRTPINTTSNAGPSRPPVPGNDPLPHPGTAPVMLGKRHRDSTVSNITDVVEEGQEDNFSAGELATKTIRPNRKRARTNEPVESRATSGPTEDSDERHQPGFVVYNDREAQGSGGASFVDPPPPTTPLPRTYRAYSPSGEAGPSRSPTSTSEPAAENHPFAFSFLPVPPTPHPGSFAMHSFPFPEPPQSPTPGGNDPLRSASRSGEPQDIFQSFGLPSIGRPRNLLTPAVRTSSTDARNFINPAALTDSEVRDQSAGGSGSDDLASTLEGTTGTTARRTMYGTELETDTRFGDFGVEGVATGFWTGGGARF</sequence>
<feature type="region of interest" description="Disordered" evidence="1">
    <location>
        <begin position="76"/>
        <end position="186"/>
    </location>
</feature>
<dbReference type="EMBL" id="JBBXMP010000002">
    <property type="protein sequence ID" value="KAL0072101.1"/>
    <property type="molecule type" value="Genomic_DNA"/>
</dbReference>
<comment type="caution">
    <text evidence="2">The sequence shown here is derived from an EMBL/GenBank/DDBJ whole genome shotgun (WGS) entry which is preliminary data.</text>
</comment>
<feature type="region of interest" description="Disordered" evidence="1">
    <location>
        <begin position="346"/>
        <end position="513"/>
    </location>
</feature>
<evidence type="ECO:0000313" key="3">
    <source>
        <dbReference type="Proteomes" id="UP001437256"/>
    </source>
</evidence>
<accession>A0ABR3ADY7</accession>
<feature type="compositionally biased region" description="Pro residues" evidence="1">
    <location>
        <begin position="305"/>
        <end position="319"/>
    </location>
</feature>